<evidence type="ECO:0000256" key="1">
    <source>
        <dbReference type="SAM" id="Phobius"/>
    </source>
</evidence>
<keyword evidence="1" id="KW-0472">Membrane</keyword>
<organism evidence="2 3">
    <name type="scientific">Rhizorhabdus wittichii</name>
    <dbReference type="NCBI Taxonomy" id="160791"/>
    <lineage>
        <taxon>Bacteria</taxon>
        <taxon>Pseudomonadati</taxon>
        <taxon>Pseudomonadota</taxon>
        <taxon>Alphaproteobacteria</taxon>
        <taxon>Sphingomonadales</taxon>
        <taxon>Sphingomonadaceae</taxon>
        <taxon>Rhizorhabdus</taxon>
    </lineage>
</organism>
<reference evidence="2" key="2">
    <citation type="submission" date="2021-04" db="EMBL/GenBank/DDBJ databases">
        <title>Isolation and genomic analysis of the ibuprofen-degrading bacterium Sphingomonas strain MPO218.</title>
        <authorList>
            <person name="Aulestia M."/>
            <person name="Flores A."/>
            <person name="Mangas E.L."/>
            <person name="Perez-Pulido A.J."/>
            <person name="Santero E."/>
            <person name="Camacho E.M."/>
        </authorList>
    </citation>
    <scope>NUCLEOTIDE SEQUENCE</scope>
    <source>
        <strain evidence="2">MPO218</strain>
    </source>
</reference>
<dbReference type="EMBL" id="CP059319">
    <property type="protein sequence ID" value="QTH24061.1"/>
    <property type="molecule type" value="Genomic_DNA"/>
</dbReference>
<gene>
    <name evidence="2" type="ORF">HRJ34_11445</name>
</gene>
<feature type="transmembrane region" description="Helical" evidence="1">
    <location>
        <begin position="44"/>
        <end position="66"/>
    </location>
</feature>
<feature type="transmembrane region" description="Helical" evidence="1">
    <location>
        <begin position="73"/>
        <end position="93"/>
    </location>
</feature>
<proteinExistence type="predicted"/>
<dbReference type="RefSeq" id="WP_030089987.1">
    <property type="nucleotide sequence ID" value="NZ_CP059319.1"/>
</dbReference>
<dbReference type="Proteomes" id="UP000664914">
    <property type="component" value="Chromosome"/>
</dbReference>
<dbReference type="AlphaFoldDB" id="A0A975HFZ6"/>
<keyword evidence="1" id="KW-0812">Transmembrane</keyword>
<keyword evidence="1" id="KW-1133">Transmembrane helix</keyword>
<protein>
    <submittedName>
        <fullName evidence="2">Uncharacterized protein</fullName>
    </submittedName>
</protein>
<reference evidence="2" key="1">
    <citation type="submission" date="2020-07" db="EMBL/GenBank/DDBJ databases">
        <authorList>
            <person name="Camacho E."/>
        </authorList>
    </citation>
    <scope>NUCLEOTIDE SEQUENCE</scope>
    <source>
        <strain evidence="2">MPO218</strain>
    </source>
</reference>
<evidence type="ECO:0000313" key="3">
    <source>
        <dbReference type="Proteomes" id="UP000664914"/>
    </source>
</evidence>
<sequence>MLRRIGAVVAGILAWTVVVTILNLGLRHGWPAYAAVEKAMTFSLAMMAARLAISALSSLASGYVAAWIGRDRWSALVAGVLIMLLFLPVHVQIWDRFPIWYHLTFLASLPLLGWLGGRLPRAATAAAR</sequence>
<feature type="transmembrane region" description="Helical" evidence="1">
    <location>
        <begin position="99"/>
        <end position="119"/>
    </location>
</feature>
<accession>A0A975HFZ6</accession>
<evidence type="ECO:0000313" key="2">
    <source>
        <dbReference type="EMBL" id="QTH24061.1"/>
    </source>
</evidence>
<name>A0A975HFZ6_9SPHN</name>